<dbReference type="CDD" id="cd00082">
    <property type="entry name" value="HisKA"/>
    <property type="match status" value="1"/>
</dbReference>
<dbReference type="SMART" id="SM00387">
    <property type="entry name" value="HATPase_c"/>
    <property type="match status" value="1"/>
</dbReference>
<evidence type="ECO:0000259" key="11">
    <source>
        <dbReference type="PROSITE" id="PS50109"/>
    </source>
</evidence>
<comment type="subcellular location">
    <subcellularLocation>
        <location evidence="2">Cell membrane</location>
        <topology evidence="2">Multi-pass membrane protein</topology>
    </subcellularLocation>
</comment>
<dbReference type="Gene3D" id="3.30.565.10">
    <property type="entry name" value="Histidine kinase-like ATPase, C-terminal domain"/>
    <property type="match status" value="1"/>
</dbReference>
<evidence type="ECO:0000256" key="4">
    <source>
        <dbReference type="ARBA" id="ARBA00022475"/>
    </source>
</evidence>
<keyword evidence="10" id="KW-1133">Transmembrane helix</keyword>
<keyword evidence="7" id="KW-0547">Nucleotide-binding</keyword>
<keyword evidence="8" id="KW-0418">Kinase</keyword>
<evidence type="ECO:0000256" key="9">
    <source>
        <dbReference type="ARBA" id="ARBA00022840"/>
    </source>
</evidence>
<dbReference type="InterPro" id="IPR004358">
    <property type="entry name" value="Sig_transdc_His_kin-like_C"/>
</dbReference>
<dbReference type="InterPro" id="IPR036097">
    <property type="entry name" value="HisK_dim/P_sf"/>
</dbReference>
<dbReference type="InterPro" id="IPR005467">
    <property type="entry name" value="His_kinase_dom"/>
</dbReference>
<keyword evidence="6" id="KW-0808">Transferase</keyword>
<evidence type="ECO:0000313" key="13">
    <source>
        <dbReference type="Proteomes" id="UP001500235"/>
    </source>
</evidence>
<keyword evidence="5" id="KW-0597">Phosphoprotein</keyword>
<dbReference type="EMBL" id="BAABBQ010000001">
    <property type="protein sequence ID" value="GAA4021420.1"/>
    <property type="molecule type" value="Genomic_DNA"/>
</dbReference>
<keyword evidence="13" id="KW-1185">Reference proteome</keyword>
<organism evidence="12 13">
    <name type="scientific">Sphingomonas swuensis</name>
    <dbReference type="NCBI Taxonomy" id="977800"/>
    <lineage>
        <taxon>Bacteria</taxon>
        <taxon>Pseudomonadati</taxon>
        <taxon>Pseudomonadota</taxon>
        <taxon>Alphaproteobacteria</taxon>
        <taxon>Sphingomonadales</taxon>
        <taxon>Sphingomonadaceae</taxon>
        <taxon>Sphingomonas</taxon>
    </lineage>
</organism>
<evidence type="ECO:0000313" key="12">
    <source>
        <dbReference type="EMBL" id="GAA4021420.1"/>
    </source>
</evidence>
<dbReference type="PROSITE" id="PS50109">
    <property type="entry name" value="HIS_KIN"/>
    <property type="match status" value="1"/>
</dbReference>
<feature type="domain" description="Histidine kinase" evidence="11">
    <location>
        <begin position="224"/>
        <end position="430"/>
    </location>
</feature>
<evidence type="ECO:0000256" key="8">
    <source>
        <dbReference type="ARBA" id="ARBA00022777"/>
    </source>
</evidence>
<evidence type="ECO:0000256" key="5">
    <source>
        <dbReference type="ARBA" id="ARBA00022553"/>
    </source>
</evidence>
<dbReference type="SUPFAM" id="SSF55874">
    <property type="entry name" value="ATPase domain of HSP90 chaperone/DNA topoisomerase II/histidine kinase"/>
    <property type="match status" value="1"/>
</dbReference>
<keyword evidence="10" id="KW-0812">Transmembrane</keyword>
<feature type="transmembrane region" description="Helical" evidence="10">
    <location>
        <begin position="113"/>
        <end position="130"/>
    </location>
</feature>
<feature type="transmembrane region" description="Helical" evidence="10">
    <location>
        <begin position="62"/>
        <end position="78"/>
    </location>
</feature>
<keyword evidence="10" id="KW-0472">Membrane</keyword>
<dbReference type="PRINTS" id="PR00344">
    <property type="entry name" value="BCTRLSENSOR"/>
</dbReference>
<dbReference type="RefSeq" id="WP_344707482.1">
    <property type="nucleotide sequence ID" value="NZ_BAABBQ010000001.1"/>
</dbReference>
<comment type="caution">
    <text evidence="12">The sequence shown here is derived from an EMBL/GenBank/DDBJ whole genome shotgun (WGS) entry which is preliminary data.</text>
</comment>
<dbReference type="SMART" id="SM00388">
    <property type="entry name" value="HisKA"/>
    <property type="match status" value="1"/>
</dbReference>
<dbReference type="InterPro" id="IPR050980">
    <property type="entry name" value="2C_sensor_his_kinase"/>
</dbReference>
<dbReference type="InterPro" id="IPR003661">
    <property type="entry name" value="HisK_dim/P_dom"/>
</dbReference>
<evidence type="ECO:0000256" key="3">
    <source>
        <dbReference type="ARBA" id="ARBA00012438"/>
    </source>
</evidence>
<reference evidence="13" key="1">
    <citation type="journal article" date="2019" name="Int. J. Syst. Evol. Microbiol.">
        <title>The Global Catalogue of Microorganisms (GCM) 10K type strain sequencing project: providing services to taxonomists for standard genome sequencing and annotation.</title>
        <authorList>
            <consortium name="The Broad Institute Genomics Platform"/>
            <consortium name="The Broad Institute Genome Sequencing Center for Infectious Disease"/>
            <person name="Wu L."/>
            <person name="Ma J."/>
        </authorList>
    </citation>
    <scope>NUCLEOTIDE SEQUENCE [LARGE SCALE GENOMIC DNA]</scope>
    <source>
        <strain evidence="13">JCM 17563</strain>
    </source>
</reference>
<dbReference type="GO" id="GO:0005524">
    <property type="term" value="F:ATP binding"/>
    <property type="evidence" value="ECO:0007669"/>
    <property type="project" value="UniProtKB-KW"/>
</dbReference>
<keyword evidence="4" id="KW-1003">Cell membrane</keyword>
<dbReference type="Gene3D" id="1.10.287.130">
    <property type="match status" value="1"/>
</dbReference>
<dbReference type="SUPFAM" id="SSF47384">
    <property type="entry name" value="Homodimeric domain of signal transducing histidine kinase"/>
    <property type="match status" value="1"/>
</dbReference>
<evidence type="ECO:0000256" key="6">
    <source>
        <dbReference type="ARBA" id="ARBA00022679"/>
    </source>
</evidence>
<keyword evidence="9 12" id="KW-0067">ATP-binding</keyword>
<accession>A0ABP7T5P5</accession>
<comment type="catalytic activity">
    <reaction evidence="1">
        <text>ATP + protein L-histidine = ADP + protein N-phospho-L-histidine.</text>
        <dbReference type="EC" id="2.7.13.3"/>
    </reaction>
</comment>
<protein>
    <recommendedName>
        <fullName evidence="3">histidine kinase</fullName>
        <ecNumber evidence="3">2.7.13.3</ecNumber>
    </recommendedName>
</protein>
<dbReference type="PANTHER" id="PTHR44936">
    <property type="entry name" value="SENSOR PROTEIN CREC"/>
    <property type="match status" value="1"/>
</dbReference>
<feature type="transmembrane region" description="Helical" evidence="10">
    <location>
        <begin position="36"/>
        <end position="56"/>
    </location>
</feature>
<proteinExistence type="predicted"/>
<evidence type="ECO:0000256" key="1">
    <source>
        <dbReference type="ARBA" id="ARBA00000085"/>
    </source>
</evidence>
<dbReference type="InterPro" id="IPR036890">
    <property type="entry name" value="HATPase_C_sf"/>
</dbReference>
<gene>
    <name evidence="12" type="ORF">GCM10022280_22480</name>
</gene>
<evidence type="ECO:0000256" key="10">
    <source>
        <dbReference type="SAM" id="Phobius"/>
    </source>
</evidence>
<dbReference type="EC" id="2.7.13.3" evidence="3"/>
<dbReference type="Pfam" id="PF00512">
    <property type="entry name" value="HisKA"/>
    <property type="match status" value="1"/>
</dbReference>
<dbReference type="PANTHER" id="PTHR44936:SF10">
    <property type="entry name" value="SENSOR PROTEIN RSTB"/>
    <property type="match status" value="1"/>
</dbReference>
<dbReference type="InterPro" id="IPR003594">
    <property type="entry name" value="HATPase_dom"/>
</dbReference>
<sequence length="436" mass="46561">MDVPLLALTRQPARLPGRSPQEAVVENMRLLIQLRWIAVGGQVLAILVAQFLLGVALPFEPMLSVAGLLALGNLLFMLTLRQAWVVPGELFLALLLDMSALTAQLYLSGGVENPFVSLYLLQIVLGAILLPSGRAWLLVAGSIIAFVLLTIDHRPLNIPPFSAGEIDLRLVGAEIAFVMVAILLVLFMTRISRNLRARDAYVAELRQRAAEEDSIVRMGLFASGAAHELGTPLSSLSVLVGDWQRHPKLAADPQLQEELADARLAVERCREIVSDILDTSGLPRGEAMGSETANSLLAGLVADWSSMHFDIPLDASFETIGNARIPAEPALRQALWSLLENAGEASPAGVLLRGTVEKDQLVVEVEDQGAGFSPEQIEHLGQVGRSRKGAGHGVGLFLAANVARRLGGSLTAANRPDGGAVVRVALPLVGTRESSL</sequence>
<evidence type="ECO:0000256" key="2">
    <source>
        <dbReference type="ARBA" id="ARBA00004651"/>
    </source>
</evidence>
<evidence type="ECO:0000256" key="7">
    <source>
        <dbReference type="ARBA" id="ARBA00022741"/>
    </source>
</evidence>
<dbReference type="Pfam" id="PF02518">
    <property type="entry name" value="HATPase_c"/>
    <property type="match status" value="1"/>
</dbReference>
<dbReference type="Proteomes" id="UP001500235">
    <property type="component" value="Unassembled WGS sequence"/>
</dbReference>
<feature type="transmembrane region" description="Helical" evidence="10">
    <location>
        <begin position="135"/>
        <end position="151"/>
    </location>
</feature>
<name>A0ABP7T5P5_9SPHN</name>
<feature type="transmembrane region" description="Helical" evidence="10">
    <location>
        <begin position="171"/>
        <end position="189"/>
    </location>
</feature>